<feature type="domain" description="RNase H type-1" evidence="1">
    <location>
        <begin position="130"/>
        <end position="247"/>
    </location>
</feature>
<dbReference type="PANTHER" id="PTHR47723:SF19">
    <property type="entry name" value="POLYNUCLEOTIDYL TRANSFERASE, RIBONUCLEASE H-LIKE SUPERFAMILY PROTEIN"/>
    <property type="match status" value="1"/>
</dbReference>
<evidence type="ECO:0000259" key="1">
    <source>
        <dbReference type="Pfam" id="PF13456"/>
    </source>
</evidence>
<dbReference type="SUPFAM" id="SSF53098">
    <property type="entry name" value="Ribonuclease H-like"/>
    <property type="match status" value="1"/>
</dbReference>
<dbReference type="Proteomes" id="UP000593577">
    <property type="component" value="Unassembled WGS sequence"/>
</dbReference>
<sequence length="248" mass="28338">VELARKGIEHDSVCGVCGQDSEDVLYATRDCSVARNVWDHLIPTEWCSRFYARNIQEWLVLNLQNQHNWCLGGVDWQCLFGIIAWRLWKNRNIFIFQGTSWTNSEIINVANSWAKQYFSSKGSKANDSQDGSVFEKAGFAAVGGIVHDRGGAWILGFNKYLWNCSIFEVELWGILEGLSLLVELGYDSVLIHFDCLEAITTILEGSSEGSNSVLVRKTYQILLWFKYWDIRQISTGENQEANHLRRMA</sequence>
<accession>A0A7J8XHE4</accession>
<dbReference type="InterPro" id="IPR053151">
    <property type="entry name" value="RNase_H-like"/>
</dbReference>
<comment type="caution">
    <text evidence="2">The sequence shown here is derived from an EMBL/GenBank/DDBJ whole genome shotgun (WGS) entry which is preliminary data.</text>
</comment>
<proteinExistence type="predicted"/>
<feature type="non-terminal residue" evidence="2">
    <location>
        <position position="1"/>
    </location>
</feature>
<evidence type="ECO:0000313" key="3">
    <source>
        <dbReference type="Proteomes" id="UP000593577"/>
    </source>
</evidence>
<evidence type="ECO:0000313" key="2">
    <source>
        <dbReference type="EMBL" id="MBA0686721.1"/>
    </source>
</evidence>
<dbReference type="Gene3D" id="3.30.420.10">
    <property type="entry name" value="Ribonuclease H-like superfamily/Ribonuclease H"/>
    <property type="match status" value="1"/>
</dbReference>
<dbReference type="Pfam" id="PF13456">
    <property type="entry name" value="RVT_3"/>
    <property type="match status" value="1"/>
</dbReference>
<dbReference type="PANTHER" id="PTHR47723">
    <property type="entry name" value="OS05G0353850 PROTEIN"/>
    <property type="match status" value="1"/>
</dbReference>
<reference evidence="2 3" key="1">
    <citation type="journal article" date="2019" name="Genome Biol. Evol.">
        <title>Insights into the evolution of the New World diploid cottons (Gossypium, subgenus Houzingenia) based on genome sequencing.</title>
        <authorList>
            <person name="Grover C.E."/>
            <person name="Arick M.A. 2nd"/>
            <person name="Thrash A."/>
            <person name="Conover J.L."/>
            <person name="Sanders W.S."/>
            <person name="Peterson D.G."/>
            <person name="Frelichowski J.E."/>
            <person name="Scheffler J.A."/>
            <person name="Scheffler B.E."/>
            <person name="Wendel J.F."/>
        </authorList>
    </citation>
    <scope>NUCLEOTIDE SEQUENCE [LARGE SCALE GENOMIC DNA]</scope>
    <source>
        <strain evidence="2">185</strain>
        <tissue evidence="2">Leaf</tissue>
    </source>
</reference>
<dbReference type="InterPro" id="IPR002156">
    <property type="entry name" value="RNaseH_domain"/>
</dbReference>
<gene>
    <name evidence="2" type="ORF">Goari_014309</name>
</gene>
<keyword evidence="3" id="KW-1185">Reference proteome</keyword>
<dbReference type="InterPro" id="IPR036397">
    <property type="entry name" value="RNaseH_sf"/>
</dbReference>
<protein>
    <recommendedName>
        <fullName evidence="1">RNase H type-1 domain-containing protein</fullName>
    </recommendedName>
</protein>
<dbReference type="GO" id="GO:0003676">
    <property type="term" value="F:nucleic acid binding"/>
    <property type="evidence" value="ECO:0007669"/>
    <property type="project" value="InterPro"/>
</dbReference>
<organism evidence="2 3">
    <name type="scientific">Gossypium aridum</name>
    <name type="common">American cotton</name>
    <name type="synonym">Erioxylum aridum</name>
    <dbReference type="NCBI Taxonomy" id="34290"/>
    <lineage>
        <taxon>Eukaryota</taxon>
        <taxon>Viridiplantae</taxon>
        <taxon>Streptophyta</taxon>
        <taxon>Embryophyta</taxon>
        <taxon>Tracheophyta</taxon>
        <taxon>Spermatophyta</taxon>
        <taxon>Magnoliopsida</taxon>
        <taxon>eudicotyledons</taxon>
        <taxon>Gunneridae</taxon>
        <taxon>Pentapetalae</taxon>
        <taxon>rosids</taxon>
        <taxon>malvids</taxon>
        <taxon>Malvales</taxon>
        <taxon>Malvaceae</taxon>
        <taxon>Malvoideae</taxon>
        <taxon>Gossypium</taxon>
    </lineage>
</organism>
<dbReference type="CDD" id="cd06222">
    <property type="entry name" value="RNase_H_like"/>
    <property type="match status" value="1"/>
</dbReference>
<dbReference type="EMBL" id="JABFAA010000007">
    <property type="protein sequence ID" value="MBA0686721.1"/>
    <property type="molecule type" value="Genomic_DNA"/>
</dbReference>
<name>A0A7J8XHE4_GOSAI</name>
<dbReference type="InterPro" id="IPR044730">
    <property type="entry name" value="RNase_H-like_dom_plant"/>
</dbReference>
<dbReference type="InterPro" id="IPR012337">
    <property type="entry name" value="RNaseH-like_sf"/>
</dbReference>
<dbReference type="AlphaFoldDB" id="A0A7J8XHE4"/>
<dbReference type="GO" id="GO:0004523">
    <property type="term" value="F:RNA-DNA hybrid ribonuclease activity"/>
    <property type="evidence" value="ECO:0007669"/>
    <property type="project" value="InterPro"/>
</dbReference>